<protein>
    <submittedName>
        <fullName evidence="2">Uncharacterized protein</fullName>
    </submittedName>
</protein>
<feature type="region of interest" description="Disordered" evidence="1">
    <location>
        <begin position="96"/>
        <end position="129"/>
    </location>
</feature>
<reference evidence="2" key="5">
    <citation type="journal article" date="2021" name="G3 (Bethesda)">
        <title>Aegilops tauschii genome assembly Aet v5.0 features greater sequence contiguity and improved annotation.</title>
        <authorList>
            <person name="Wang L."/>
            <person name="Zhu T."/>
            <person name="Rodriguez J.C."/>
            <person name="Deal K.R."/>
            <person name="Dubcovsky J."/>
            <person name="McGuire P.E."/>
            <person name="Lux T."/>
            <person name="Spannagl M."/>
            <person name="Mayer K.F.X."/>
            <person name="Baldrich P."/>
            <person name="Meyers B.C."/>
            <person name="Huo N."/>
            <person name="Gu Y.Q."/>
            <person name="Zhou H."/>
            <person name="Devos K.M."/>
            <person name="Bennetzen J.L."/>
            <person name="Unver T."/>
            <person name="Budak H."/>
            <person name="Gulick P.J."/>
            <person name="Galiba G."/>
            <person name="Kalapos B."/>
            <person name="Nelson D.R."/>
            <person name="Li P."/>
            <person name="You F.M."/>
            <person name="Luo M.C."/>
            <person name="Dvorak J."/>
        </authorList>
    </citation>
    <scope>NUCLEOTIDE SEQUENCE [LARGE SCALE GENOMIC DNA]</scope>
    <source>
        <strain evidence="2">cv. AL8/78</strain>
    </source>
</reference>
<sequence>QRYCCCWSVREGARAEVNWPDPELQCLNRGAGRLRQEEEHGRRCCWSVRGGARAAQRPGVAGGATARSRGRLEAVADGEGAAYEFGLLVGAEEGGRRGSCGRRGRTPELQQWGGAWRRGGATEEDEDPRRQEFQIEGSLVLFPVFTWSEKFLNDNYFETEGEATVPSPPQTPP</sequence>
<dbReference type="AlphaFoldDB" id="A0A453HT88"/>
<reference evidence="3" key="2">
    <citation type="journal article" date="2017" name="Nat. Plants">
        <title>The Aegilops tauschii genome reveals multiple impacts of transposons.</title>
        <authorList>
            <person name="Zhao G."/>
            <person name="Zou C."/>
            <person name="Li K."/>
            <person name="Wang K."/>
            <person name="Li T."/>
            <person name="Gao L."/>
            <person name="Zhang X."/>
            <person name="Wang H."/>
            <person name="Yang Z."/>
            <person name="Liu X."/>
            <person name="Jiang W."/>
            <person name="Mao L."/>
            <person name="Kong X."/>
            <person name="Jiao Y."/>
            <person name="Jia J."/>
        </authorList>
    </citation>
    <scope>NUCLEOTIDE SEQUENCE [LARGE SCALE GENOMIC DNA]</scope>
    <source>
        <strain evidence="3">cv. AL8/78</strain>
    </source>
</reference>
<reference evidence="2" key="3">
    <citation type="journal article" date="2017" name="Nature">
        <title>Genome sequence of the progenitor of the wheat D genome Aegilops tauschii.</title>
        <authorList>
            <person name="Luo M.C."/>
            <person name="Gu Y.Q."/>
            <person name="Puiu D."/>
            <person name="Wang H."/>
            <person name="Twardziok S.O."/>
            <person name="Deal K.R."/>
            <person name="Huo N."/>
            <person name="Zhu T."/>
            <person name="Wang L."/>
            <person name="Wang Y."/>
            <person name="McGuire P.E."/>
            <person name="Liu S."/>
            <person name="Long H."/>
            <person name="Ramasamy R.K."/>
            <person name="Rodriguez J.C."/>
            <person name="Van S.L."/>
            <person name="Yuan L."/>
            <person name="Wang Z."/>
            <person name="Xia Z."/>
            <person name="Xiao L."/>
            <person name="Anderson O.D."/>
            <person name="Ouyang S."/>
            <person name="Liang Y."/>
            <person name="Zimin A.V."/>
            <person name="Pertea G."/>
            <person name="Qi P."/>
            <person name="Bennetzen J.L."/>
            <person name="Dai X."/>
            <person name="Dawson M.W."/>
            <person name="Muller H.G."/>
            <person name="Kugler K."/>
            <person name="Rivarola-Duarte L."/>
            <person name="Spannagl M."/>
            <person name="Mayer K.F.X."/>
            <person name="Lu F.H."/>
            <person name="Bevan M.W."/>
            <person name="Leroy P."/>
            <person name="Li P."/>
            <person name="You F.M."/>
            <person name="Sun Q."/>
            <person name="Liu Z."/>
            <person name="Lyons E."/>
            <person name="Wicker T."/>
            <person name="Salzberg S.L."/>
            <person name="Devos K.M."/>
            <person name="Dvorak J."/>
        </authorList>
    </citation>
    <scope>NUCLEOTIDE SEQUENCE [LARGE SCALE GENOMIC DNA]</scope>
    <source>
        <strain evidence="2">cv. AL8/78</strain>
    </source>
</reference>
<dbReference type="EnsemblPlants" id="AET4Gv20299900.3">
    <property type="protein sequence ID" value="AET4Gv20299900.3"/>
    <property type="gene ID" value="AET4Gv20299900"/>
</dbReference>
<dbReference type="Gramene" id="AET4Gv20299900.3">
    <property type="protein sequence ID" value="AET4Gv20299900.3"/>
    <property type="gene ID" value="AET4Gv20299900"/>
</dbReference>
<dbReference type="Proteomes" id="UP000015105">
    <property type="component" value="Chromosome 4D"/>
</dbReference>
<reference evidence="3" key="1">
    <citation type="journal article" date="2014" name="Science">
        <title>Ancient hybridizations among the ancestral genomes of bread wheat.</title>
        <authorList>
            <consortium name="International Wheat Genome Sequencing Consortium,"/>
            <person name="Marcussen T."/>
            <person name="Sandve S.R."/>
            <person name="Heier L."/>
            <person name="Spannagl M."/>
            <person name="Pfeifer M."/>
            <person name="Jakobsen K.S."/>
            <person name="Wulff B.B."/>
            <person name="Steuernagel B."/>
            <person name="Mayer K.F."/>
            <person name="Olsen O.A."/>
        </authorList>
    </citation>
    <scope>NUCLEOTIDE SEQUENCE [LARGE SCALE GENOMIC DNA]</scope>
    <source>
        <strain evidence="3">cv. AL8/78</strain>
    </source>
</reference>
<reference evidence="2" key="4">
    <citation type="submission" date="2019-03" db="UniProtKB">
        <authorList>
            <consortium name="EnsemblPlants"/>
        </authorList>
    </citation>
    <scope>IDENTIFICATION</scope>
</reference>
<keyword evidence="3" id="KW-1185">Reference proteome</keyword>
<evidence type="ECO:0000313" key="2">
    <source>
        <dbReference type="EnsemblPlants" id="AET4Gv20299900.3"/>
    </source>
</evidence>
<dbReference type="STRING" id="200361.A0A453HT88"/>
<name>A0A453HT88_AEGTS</name>
<proteinExistence type="predicted"/>
<organism evidence="2 3">
    <name type="scientific">Aegilops tauschii subsp. strangulata</name>
    <name type="common">Goatgrass</name>
    <dbReference type="NCBI Taxonomy" id="200361"/>
    <lineage>
        <taxon>Eukaryota</taxon>
        <taxon>Viridiplantae</taxon>
        <taxon>Streptophyta</taxon>
        <taxon>Embryophyta</taxon>
        <taxon>Tracheophyta</taxon>
        <taxon>Spermatophyta</taxon>
        <taxon>Magnoliopsida</taxon>
        <taxon>Liliopsida</taxon>
        <taxon>Poales</taxon>
        <taxon>Poaceae</taxon>
        <taxon>BOP clade</taxon>
        <taxon>Pooideae</taxon>
        <taxon>Triticodae</taxon>
        <taxon>Triticeae</taxon>
        <taxon>Triticinae</taxon>
        <taxon>Aegilops</taxon>
    </lineage>
</organism>
<evidence type="ECO:0000313" key="3">
    <source>
        <dbReference type="Proteomes" id="UP000015105"/>
    </source>
</evidence>
<evidence type="ECO:0000256" key="1">
    <source>
        <dbReference type="SAM" id="MobiDB-lite"/>
    </source>
</evidence>
<accession>A0A453HT88</accession>